<dbReference type="EMBL" id="ML976617">
    <property type="protein sequence ID" value="KAF1843243.1"/>
    <property type="molecule type" value="Genomic_DNA"/>
</dbReference>
<sequence length="357" mass="41168">MPQTDPTTAFPNYEYCTEEHLKKDVEEHQDICARRWLPAWIAFVDSAINIVCLEEQEALHWHVVTRGPELQRDGAILFTHRPACRVGERKDMFPSDMKAFDRQSAVFFHNCRHTIHISTGMTALLFQDLPVSLRIANIAGTVPKQEMRMRRDYNSVWSLAQIHTVVEIAPQEEAHESICGGLYLDPSRPQYRYEQGAILCSKYPVDTTTTSSTWSDFGFEYDLIKAGRYNELPDQHILSRTQCLECEITARTINNVLWDVIREVGGLQSLRAMNEEERNKVLQKLRLDWRDRFRKLRDDLDHIHFPTQESAQESAQQCACGPDDLAMLEDRMDRAMGDGHVKAMEALKKVAGRHLPL</sequence>
<keyword evidence="2" id="KW-1185">Reference proteome</keyword>
<accession>A0A9P4GCA9</accession>
<reference evidence="1" key="1">
    <citation type="submission" date="2020-01" db="EMBL/GenBank/DDBJ databases">
        <authorList>
            <consortium name="DOE Joint Genome Institute"/>
            <person name="Haridas S."/>
            <person name="Albert R."/>
            <person name="Binder M."/>
            <person name="Bloem J."/>
            <person name="Labutti K."/>
            <person name="Salamov A."/>
            <person name="Andreopoulos B."/>
            <person name="Baker S.E."/>
            <person name="Barry K."/>
            <person name="Bills G."/>
            <person name="Bluhm B.H."/>
            <person name="Cannon C."/>
            <person name="Castanera R."/>
            <person name="Culley D.E."/>
            <person name="Daum C."/>
            <person name="Ezra D."/>
            <person name="Gonzalez J.B."/>
            <person name="Henrissat B."/>
            <person name="Kuo A."/>
            <person name="Liang C."/>
            <person name="Lipzen A."/>
            <person name="Lutzoni F."/>
            <person name="Magnuson J."/>
            <person name="Mondo S."/>
            <person name="Nolan M."/>
            <person name="Ohm R."/>
            <person name="Pangilinan J."/>
            <person name="Park H.-J."/>
            <person name="Ramirez L."/>
            <person name="Alfaro M."/>
            <person name="Sun H."/>
            <person name="Tritt A."/>
            <person name="Yoshinaga Y."/>
            <person name="Zwiers L.-H."/>
            <person name="Turgeon B.G."/>
            <person name="Goodwin S.B."/>
            <person name="Spatafora J.W."/>
            <person name="Crous P.W."/>
            <person name="Grigoriev I.V."/>
        </authorList>
    </citation>
    <scope>NUCLEOTIDE SEQUENCE</scope>
    <source>
        <strain evidence="1">CBS 394.84</strain>
    </source>
</reference>
<gene>
    <name evidence="1" type="ORF">K460DRAFT_407609</name>
</gene>
<comment type="caution">
    <text evidence="1">The sequence shown here is derived from an EMBL/GenBank/DDBJ whole genome shotgun (WGS) entry which is preliminary data.</text>
</comment>
<name>A0A9P4GCA9_9PLEO</name>
<dbReference type="AlphaFoldDB" id="A0A9P4GCA9"/>
<dbReference type="Proteomes" id="UP000800039">
    <property type="component" value="Unassembled WGS sequence"/>
</dbReference>
<proteinExistence type="predicted"/>
<dbReference type="RefSeq" id="XP_040785806.1">
    <property type="nucleotide sequence ID" value="XM_040937091.1"/>
</dbReference>
<evidence type="ECO:0000313" key="1">
    <source>
        <dbReference type="EMBL" id="KAF1843243.1"/>
    </source>
</evidence>
<organism evidence="1 2">
    <name type="scientific">Cucurbitaria berberidis CBS 394.84</name>
    <dbReference type="NCBI Taxonomy" id="1168544"/>
    <lineage>
        <taxon>Eukaryota</taxon>
        <taxon>Fungi</taxon>
        <taxon>Dikarya</taxon>
        <taxon>Ascomycota</taxon>
        <taxon>Pezizomycotina</taxon>
        <taxon>Dothideomycetes</taxon>
        <taxon>Pleosporomycetidae</taxon>
        <taxon>Pleosporales</taxon>
        <taxon>Pleosporineae</taxon>
        <taxon>Cucurbitariaceae</taxon>
        <taxon>Cucurbitaria</taxon>
    </lineage>
</organism>
<evidence type="ECO:0000313" key="2">
    <source>
        <dbReference type="Proteomes" id="UP000800039"/>
    </source>
</evidence>
<dbReference type="OrthoDB" id="3751628at2759"/>
<dbReference type="GeneID" id="63854341"/>
<protein>
    <submittedName>
        <fullName evidence="1">Uncharacterized protein</fullName>
    </submittedName>
</protein>